<keyword evidence="2" id="KW-1185">Reference proteome</keyword>
<evidence type="ECO:0008006" key="3">
    <source>
        <dbReference type="Google" id="ProtNLM"/>
    </source>
</evidence>
<protein>
    <recommendedName>
        <fullName evidence="3">IPT/TIG domain-containing protein</fullName>
    </recommendedName>
</protein>
<organism evidence="1 2">
    <name type="scientific">Paenarthrobacter aurescens</name>
    <name type="common">Arthrobacter aurescens</name>
    <dbReference type="NCBI Taxonomy" id="43663"/>
    <lineage>
        <taxon>Bacteria</taxon>
        <taxon>Bacillati</taxon>
        <taxon>Actinomycetota</taxon>
        <taxon>Actinomycetes</taxon>
        <taxon>Micrococcales</taxon>
        <taxon>Micrococcaceae</taxon>
        <taxon>Paenarthrobacter</taxon>
    </lineage>
</organism>
<evidence type="ECO:0000313" key="1">
    <source>
        <dbReference type="EMBL" id="GEB19890.1"/>
    </source>
</evidence>
<reference evidence="1 2" key="1">
    <citation type="submission" date="2019-06" db="EMBL/GenBank/DDBJ databases">
        <title>Whole genome shotgun sequence of Paenarthrobacter aurescens NBRC 12136.</title>
        <authorList>
            <person name="Hosoyama A."/>
            <person name="Uohara A."/>
            <person name="Ohji S."/>
            <person name="Ichikawa N."/>
        </authorList>
    </citation>
    <scope>NUCLEOTIDE SEQUENCE [LARGE SCALE GENOMIC DNA]</scope>
    <source>
        <strain evidence="1 2">NBRC 12136</strain>
    </source>
</reference>
<accession>A0A4Y3NDK1</accession>
<gene>
    <name evidence="1" type="ORF">AAU01_26450</name>
</gene>
<evidence type="ECO:0000313" key="2">
    <source>
        <dbReference type="Proteomes" id="UP000317715"/>
    </source>
</evidence>
<proteinExistence type="predicted"/>
<comment type="caution">
    <text evidence="1">The sequence shown here is derived from an EMBL/GenBank/DDBJ whole genome shotgun (WGS) entry which is preliminary data.</text>
</comment>
<dbReference type="AlphaFoldDB" id="A0A4Y3NDK1"/>
<sequence>MPEAPATASLQEPTVVSWLPTGPIGSNDPAPGQRYLMLQQFQCDALAQSLEGAADAAVWTAGAAVCRALQTGKQDDWQQASIAVAKTPRIPQKQCLEYRVAAATAWAVAQYRSNPKSIFKAETAPGEACPRQLLGLTVVDGNLRPVVGLPRASGPASGGTIVRLDGYYVRAGSVLFDGIPTVPDIVAGGGDYQALYLRMPPAEGREAIRISITDTAEVAGTVTFFYDDPAPLS</sequence>
<dbReference type="Proteomes" id="UP000317715">
    <property type="component" value="Unassembled WGS sequence"/>
</dbReference>
<name>A0A4Y3NDK1_PAEAU</name>
<dbReference type="EMBL" id="BJMD01000015">
    <property type="protein sequence ID" value="GEB19890.1"/>
    <property type="molecule type" value="Genomic_DNA"/>
</dbReference>